<feature type="compositionally biased region" description="Acidic residues" evidence="1">
    <location>
        <begin position="1"/>
        <end position="10"/>
    </location>
</feature>
<dbReference type="Proteomes" id="UP000054018">
    <property type="component" value="Unassembled WGS sequence"/>
</dbReference>
<organism evidence="2 3">
    <name type="scientific">Pisolithus microcarpus 441</name>
    <dbReference type="NCBI Taxonomy" id="765257"/>
    <lineage>
        <taxon>Eukaryota</taxon>
        <taxon>Fungi</taxon>
        <taxon>Dikarya</taxon>
        <taxon>Basidiomycota</taxon>
        <taxon>Agaricomycotina</taxon>
        <taxon>Agaricomycetes</taxon>
        <taxon>Agaricomycetidae</taxon>
        <taxon>Boletales</taxon>
        <taxon>Sclerodermatineae</taxon>
        <taxon>Pisolithaceae</taxon>
        <taxon>Pisolithus</taxon>
    </lineage>
</organism>
<name>A0A0C9XW05_9AGAM</name>
<reference evidence="2 3" key="1">
    <citation type="submission" date="2014-04" db="EMBL/GenBank/DDBJ databases">
        <authorList>
            <consortium name="DOE Joint Genome Institute"/>
            <person name="Kuo A."/>
            <person name="Kohler A."/>
            <person name="Costa M.D."/>
            <person name="Nagy L.G."/>
            <person name="Floudas D."/>
            <person name="Copeland A."/>
            <person name="Barry K.W."/>
            <person name="Cichocki N."/>
            <person name="Veneault-Fourrey C."/>
            <person name="LaButti K."/>
            <person name="Lindquist E.A."/>
            <person name="Lipzen A."/>
            <person name="Lundell T."/>
            <person name="Morin E."/>
            <person name="Murat C."/>
            <person name="Sun H."/>
            <person name="Tunlid A."/>
            <person name="Henrissat B."/>
            <person name="Grigoriev I.V."/>
            <person name="Hibbett D.S."/>
            <person name="Martin F."/>
            <person name="Nordberg H.P."/>
            <person name="Cantor M.N."/>
            <person name="Hua S.X."/>
        </authorList>
    </citation>
    <scope>NUCLEOTIDE SEQUENCE [LARGE SCALE GENOMIC DNA]</scope>
    <source>
        <strain evidence="2 3">441</strain>
    </source>
</reference>
<reference evidence="3" key="2">
    <citation type="submission" date="2015-01" db="EMBL/GenBank/DDBJ databases">
        <title>Evolutionary Origins and Diversification of the Mycorrhizal Mutualists.</title>
        <authorList>
            <consortium name="DOE Joint Genome Institute"/>
            <consortium name="Mycorrhizal Genomics Consortium"/>
            <person name="Kohler A."/>
            <person name="Kuo A."/>
            <person name="Nagy L.G."/>
            <person name="Floudas D."/>
            <person name="Copeland A."/>
            <person name="Barry K.W."/>
            <person name="Cichocki N."/>
            <person name="Veneault-Fourrey C."/>
            <person name="LaButti K."/>
            <person name="Lindquist E.A."/>
            <person name="Lipzen A."/>
            <person name="Lundell T."/>
            <person name="Morin E."/>
            <person name="Murat C."/>
            <person name="Riley R."/>
            <person name="Ohm R."/>
            <person name="Sun H."/>
            <person name="Tunlid A."/>
            <person name="Henrissat B."/>
            <person name="Grigoriev I.V."/>
            <person name="Hibbett D.S."/>
            <person name="Martin F."/>
        </authorList>
    </citation>
    <scope>NUCLEOTIDE SEQUENCE [LARGE SCALE GENOMIC DNA]</scope>
    <source>
        <strain evidence="3">441</strain>
    </source>
</reference>
<keyword evidence="3" id="KW-1185">Reference proteome</keyword>
<evidence type="ECO:0000313" key="3">
    <source>
        <dbReference type="Proteomes" id="UP000054018"/>
    </source>
</evidence>
<accession>A0A0C9XW05</accession>
<feature type="compositionally biased region" description="Polar residues" evidence="1">
    <location>
        <begin position="21"/>
        <end position="49"/>
    </location>
</feature>
<evidence type="ECO:0000313" key="2">
    <source>
        <dbReference type="EMBL" id="KIK16600.1"/>
    </source>
</evidence>
<gene>
    <name evidence="2" type="ORF">PISMIDRAFT_25096</name>
</gene>
<dbReference type="EMBL" id="KN833852">
    <property type="protein sequence ID" value="KIK16600.1"/>
    <property type="molecule type" value="Genomic_DNA"/>
</dbReference>
<dbReference type="HOGENOM" id="CLU_092150_0_0_1"/>
<proteinExistence type="predicted"/>
<sequence>MASSDPEYDNPAEVHVPHPSQGHSTPRLLSQYPSPTNVTVQKSPSSTTEPESDDTLLPSTTEPESDAPLRQQTPRPSVPAQHASPGSTTEPESDDPLLPALTRVEHGSSGSTTKAESDALPSEQTPHLPDSEKISTKHLPSFKSIFATPSPPPSGSLYWKYVTPEEDAKWYDRTGEDSTFNVIRRWKRELEGLE</sequence>
<protein>
    <submittedName>
        <fullName evidence="2">Uncharacterized protein</fullName>
    </submittedName>
</protein>
<dbReference type="OrthoDB" id="2671199at2759"/>
<feature type="region of interest" description="Disordered" evidence="1">
    <location>
        <begin position="1"/>
        <end position="136"/>
    </location>
</feature>
<dbReference type="AlphaFoldDB" id="A0A0C9XW05"/>
<evidence type="ECO:0000256" key="1">
    <source>
        <dbReference type="SAM" id="MobiDB-lite"/>
    </source>
</evidence>